<dbReference type="PANTHER" id="PTHR34315">
    <property type="match status" value="1"/>
</dbReference>
<dbReference type="SUPFAM" id="SSF49482">
    <property type="entry name" value="Aromatic compound dioxygenase"/>
    <property type="match status" value="1"/>
</dbReference>
<feature type="region of interest" description="Disordered" evidence="1">
    <location>
        <begin position="273"/>
        <end position="318"/>
    </location>
</feature>
<dbReference type="PANTHER" id="PTHR34315:SF1">
    <property type="entry name" value="INTRADIOL RING-CLEAVAGE DIOXYGENASES DOMAIN-CONTAINING PROTEIN-RELATED"/>
    <property type="match status" value="1"/>
</dbReference>
<proteinExistence type="predicted"/>
<gene>
    <name evidence="3" type="ORF">ACG04R_05085</name>
</gene>
<dbReference type="InterPro" id="IPR015889">
    <property type="entry name" value="Intradiol_dOase_core"/>
</dbReference>
<feature type="domain" description="Intradiol ring-cleavage dioxygenases" evidence="2">
    <location>
        <begin position="92"/>
        <end position="181"/>
    </location>
</feature>
<dbReference type="RefSeq" id="WP_394406908.1">
    <property type="nucleotide sequence ID" value="NZ_JBIGIC010000002.1"/>
</dbReference>
<dbReference type="EMBL" id="JBIGIC010000002">
    <property type="protein sequence ID" value="MFG6486037.1"/>
    <property type="molecule type" value="Genomic_DNA"/>
</dbReference>
<keyword evidence="3" id="KW-0223">Dioxygenase</keyword>
<dbReference type="InterPro" id="IPR000627">
    <property type="entry name" value="Intradiol_dOase_C"/>
</dbReference>
<dbReference type="Gene3D" id="2.60.130.10">
    <property type="entry name" value="Aromatic compound dioxygenase"/>
    <property type="match status" value="1"/>
</dbReference>
<feature type="region of interest" description="Disordered" evidence="1">
    <location>
        <begin position="1"/>
        <end position="22"/>
    </location>
</feature>
<dbReference type="CDD" id="cd03457">
    <property type="entry name" value="intradiol_dioxygenase_like"/>
    <property type="match status" value="1"/>
</dbReference>
<dbReference type="PROSITE" id="PS51318">
    <property type="entry name" value="TAT"/>
    <property type="match status" value="1"/>
</dbReference>
<accession>A0ABW7H969</accession>
<organism evidence="3 4">
    <name type="scientific">Pelomonas candidula</name>
    <dbReference type="NCBI Taxonomy" id="3299025"/>
    <lineage>
        <taxon>Bacteria</taxon>
        <taxon>Pseudomonadati</taxon>
        <taxon>Pseudomonadota</taxon>
        <taxon>Betaproteobacteria</taxon>
        <taxon>Burkholderiales</taxon>
        <taxon>Sphaerotilaceae</taxon>
        <taxon>Roseateles</taxon>
    </lineage>
</organism>
<evidence type="ECO:0000313" key="3">
    <source>
        <dbReference type="EMBL" id="MFG6486037.1"/>
    </source>
</evidence>
<dbReference type="Pfam" id="PF00775">
    <property type="entry name" value="Dioxygenase_C"/>
    <property type="match status" value="1"/>
</dbReference>
<evidence type="ECO:0000313" key="4">
    <source>
        <dbReference type="Proteomes" id="UP001606134"/>
    </source>
</evidence>
<comment type="caution">
    <text evidence="3">The sequence shown here is derived from an EMBL/GenBank/DDBJ whole genome shotgun (WGS) entry which is preliminary data.</text>
</comment>
<sequence length="318" mass="32706">MARPSPSPADAGPQPPSGRRRLLGALGGLGATSLVGCAAPPRSVGVMAPAPDGRGEDELARIMATGLPSCRVTPTETEGPFPLRAALAGSALLREDITEGCPGVPLTLRIKLVDVNNRCRPVAGAWVYVWHCDRDGRYSGYDGMGNPGQTGRSYLRGIQRSDADGIVTFKTIYPGWYEGRITHIHCMAFLAASMLTSSTPSMATAQFAFPDAVTAEVYASPLYGKGPNTSVTRIEDDGVFTDGAGTEMLAVFGSVEAGYVAGIVVGVDQTVSNRVEGGGPPGGPRGWPPGAPDGRPPMPGGGLPPRGGPGPRSRGGPG</sequence>
<evidence type="ECO:0000259" key="2">
    <source>
        <dbReference type="Pfam" id="PF00775"/>
    </source>
</evidence>
<keyword evidence="3" id="KW-0560">Oxidoreductase</keyword>
<dbReference type="InterPro" id="IPR006311">
    <property type="entry name" value="TAT_signal"/>
</dbReference>
<feature type="compositionally biased region" description="Gly residues" evidence="1">
    <location>
        <begin position="300"/>
        <end position="318"/>
    </location>
</feature>
<name>A0ABW7H969_9BURK</name>
<reference evidence="3 4" key="1">
    <citation type="submission" date="2024-08" db="EMBL/GenBank/DDBJ databases">
        <authorList>
            <person name="Lu H."/>
        </authorList>
    </citation>
    <scope>NUCLEOTIDE SEQUENCE [LARGE SCALE GENOMIC DNA]</scope>
    <source>
        <strain evidence="3 4">BYS78W</strain>
    </source>
</reference>
<dbReference type="GO" id="GO:0051213">
    <property type="term" value="F:dioxygenase activity"/>
    <property type="evidence" value="ECO:0007669"/>
    <property type="project" value="UniProtKB-KW"/>
</dbReference>
<protein>
    <submittedName>
        <fullName evidence="3">Intradiol ring-cleavage dioxygenase</fullName>
    </submittedName>
</protein>
<dbReference type="Proteomes" id="UP001606134">
    <property type="component" value="Unassembled WGS sequence"/>
</dbReference>
<feature type="compositionally biased region" description="Pro residues" evidence="1">
    <location>
        <begin position="281"/>
        <end position="299"/>
    </location>
</feature>
<evidence type="ECO:0000256" key="1">
    <source>
        <dbReference type="SAM" id="MobiDB-lite"/>
    </source>
</evidence>
<keyword evidence="4" id="KW-1185">Reference proteome</keyword>